<dbReference type="Pfam" id="PF05521">
    <property type="entry name" value="Phage_HCP"/>
    <property type="match status" value="1"/>
</dbReference>
<gene>
    <name evidence="1" type="ORF">FDP22_00840</name>
</gene>
<name>A0A5B8FQ45_9RHOB</name>
<dbReference type="AlphaFoldDB" id="A0A5B8FQ45"/>
<proteinExistence type="predicted"/>
<protein>
    <submittedName>
        <fullName evidence="1">Head-tail adaptor protein</fullName>
    </submittedName>
</protein>
<organism evidence="1 2">
    <name type="scientific">Paroceanicella profunda</name>
    <dbReference type="NCBI Taxonomy" id="2579971"/>
    <lineage>
        <taxon>Bacteria</taxon>
        <taxon>Pseudomonadati</taxon>
        <taxon>Pseudomonadota</taxon>
        <taxon>Alphaproteobacteria</taxon>
        <taxon>Rhodobacterales</taxon>
        <taxon>Paracoccaceae</taxon>
        <taxon>Paroceanicella</taxon>
    </lineage>
</organism>
<evidence type="ECO:0000313" key="1">
    <source>
        <dbReference type="EMBL" id="QDL90465.1"/>
    </source>
</evidence>
<dbReference type="RefSeq" id="WP_138577196.1">
    <property type="nucleotide sequence ID" value="NZ_CP040818.1"/>
</dbReference>
<dbReference type="OrthoDB" id="7998779at2"/>
<dbReference type="Proteomes" id="UP000305888">
    <property type="component" value="Chromosome"/>
</dbReference>
<keyword evidence="2" id="KW-1185">Reference proteome</keyword>
<dbReference type="InterPro" id="IPR038666">
    <property type="entry name" value="SSP1_head-tail_sf"/>
</dbReference>
<dbReference type="KEGG" id="ppru:FDP22_00840"/>
<reference evidence="1 2" key="1">
    <citation type="submission" date="2019-06" db="EMBL/GenBank/DDBJ databases">
        <title>Genome sequence of Rhodobacteraceae bacterium D4M1.</title>
        <authorList>
            <person name="Cao J."/>
        </authorList>
    </citation>
    <scope>NUCLEOTIDE SEQUENCE [LARGE SCALE GENOMIC DNA]</scope>
    <source>
        <strain evidence="1 2">D4M1</strain>
    </source>
</reference>
<accession>A0A5B8FQ45</accession>
<dbReference type="Gene3D" id="2.40.10.270">
    <property type="entry name" value="Bacteriophage SPP1 head-tail adaptor protein"/>
    <property type="match status" value="1"/>
</dbReference>
<sequence length="119" mass="13155">MGLNAGNLDRRIQLYRAERTRAPAGGFIEDWKPFGSPLPAARRDVSDAEKWANAGSYHQLQVRFQIRSGSFARSIRRSDCLTCDGEVFEIAGIKEMPGRRAFVELSCIAGQIGTPEVLA</sequence>
<dbReference type="InterPro" id="IPR008767">
    <property type="entry name" value="Phage_SPP1_head-tail_adaptor"/>
</dbReference>
<evidence type="ECO:0000313" key="2">
    <source>
        <dbReference type="Proteomes" id="UP000305888"/>
    </source>
</evidence>
<dbReference type="EMBL" id="CP040818">
    <property type="protein sequence ID" value="QDL90465.1"/>
    <property type="molecule type" value="Genomic_DNA"/>
</dbReference>